<dbReference type="PANTHER" id="PTHR23514:SF3">
    <property type="entry name" value="BYPASS OF STOP CODON PROTEIN 6"/>
    <property type="match status" value="1"/>
</dbReference>
<feature type="transmembrane region" description="Helical" evidence="7">
    <location>
        <begin position="345"/>
        <end position="367"/>
    </location>
</feature>
<feature type="transmembrane region" description="Helical" evidence="7">
    <location>
        <begin position="225"/>
        <end position="244"/>
    </location>
</feature>
<evidence type="ECO:0000256" key="7">
    <source>
        <dbReference type="SAM" id="Phobius"/>
    </source>
</evidence>
<feature type="transmembrane region" description="Helical" evidence="7">
    <location>
        <begin position="183"/>
        <end position="204"/>
    </location>
</feature>
<dbReference type="PATRIC" id="fig|1400520.3.peg.3264"/>
<proteinExistence type="inferred from homology"/>
<dbReference type="Pfam" id="PF07690">
    <property type="entry name" value="MFS_1"/>
    <property type="match status" value="1"/>
</dbReference>
<evidence type="ECO:0000313" key="10">
    <source>
        <dbReference type="Proteomes" id="UP000019247"/>
    </source>
</evidence>
<feature type="transmembrane region" description="Helical" evidence="7">
    <location>
        <begin position="156"/>
        <end position="177"/>
    </location>
</feature>
<dbReference type="EMBL" id="AWWK01000094">
    <property type="protein sequence ID" value="ETY72516.1"/>
    <property type="molecule type" value="Genomic_DNA"/>
</dbReference>
<accession>W6T3R6</accession>
<keyword evidence="5 7" id="KW-1133">Transmembrane helix</keyword>
<dbReference type="AlphaFoldDB" id="W6T3R6"/>
<dbReference type="InterPro" id="IPR036259">
    <property type="entry name" value="MFS_trans_sf"/>
</dbReference>
<dbReference type="InterPro" id="IPR020846">
    <property type="entry name" value="MFS_dom"/>
</dbReference>
<dbReference type="PROSITE" id="PS50850">
    <property type="entry name" value="MFS"/>
    <property type="match status" value="1"/>
</dbReference>
<reference evidence="9 10" key="1">
    <citation type="journal article" date="2014" name="Genome Announc.">
        <title>Genome Sequence of Lactobacillus fabifermentans Strain T30PCM01, Isolated from Fermenting Grape Marc.</title>
        <authorList>
            <person name="Treu L."/>
            <person name="Vendramin V."/>
            <person name="Bovo B."/>
            <person name="Giacomini A."/>
            <person name="Corich V."/>
            <person name="Campanaro S."/>
        </authorList>
    </citation>
    <scope>NUCLEOTIDE SEQUENCE [LARGE SCALE GENOMIC DNA]</scope>
    <source>
        <strain evidence="9 10">T30PCM01</strain>
    </source>
</reference>
<evidence type="ECO:0000256" key="1">
    <source>
        <dbReference type="ARBA" id="ARBA00004651"/>
    </source>
</evidence>
<feature type="transmembrane region" description="Helical" evidence="7">
    <location>
        <begin position="94"/>
        <end position="117"/>
    </location>
</feature>
<feature type="transmembrane region" description="Helical" evidence="7">
    <location>
        <begin position="123"/>
        <end position="144"/>
    </location>
</feature>
<dbReference type="PANTHER" id="PTHR23514">
    <property type="entry name" value="BYPASS OF STOP CODON PROTEIN 6"/>
    <property type="match status" value="1"/>
</dbReference>
<dbReference type="SUPFAM" id="SSF103473">
    <property type="entry name" value="MFS general substrate transporter"/>
    <property type="match status" value="1"/>
</dbReference>
<protein>
    <submittedName>
        <fullName evidence="9">MFS transporter permease</fullName>
    </submittedName>
</protein>
<comment type="subcellular location">
    <subcellularLocation>
        <location evidence="1">Cell membrane</location>
        <topology evidence="1">Multi-pass membrane protein</topology>
    </subcellularLocation>
</comment>
<feature type="domain" description="Major facilitator superfamily (MFS) profile" evidence="8">
    <location>
        <begin position="22"/>
        <end position="403"/>
    </location>
</feature>
<keyword evidence="3" id="KW-0813">Transport</keyword>
<evidence type="ECO:0000256" key="4">
    <source>
        <dbReference type="ARBA" id="ARBA00022692"/>
    </source>
</evidence>
<feature type="transmembrane region" description="Helical" evidence="7">
    <location>
        <begin position="289"/>
        <end position="307"/>
    </location>
</feature>
<keyword evidence="4 7" id="KW-0812">Transmembrane</keyword>
<dbReference type="InterPro" id="IPR051788">
    <property type="entry name" value="MFS_Transporter"/>
</dbReference>
<feature type="transmembrane region" description="Helical" evidence="7">
    <location>
        <begin position="313"/>
        <end position="333"/>
    </location>
</feature>
<dbReference type="HOGENOM" id="CLU_001265_10_4_9"/>
<dbReference type="eggNOG" id="COG2223">
    <property type="taxonomic scope" value="Bacteria"/>
</dbReference>
<evidence type="ECO:0000313" key="9">
    <source>
        <dbReference type="EMBL" id="ETY72516.1"/>
    </source>
</evidence>
<feature type="transmembrane region" description="Helical" evidence="7">
    <location>
        <begin position="264"/>
        <end position="282"/>
    </location>
</feature>
<dbReference type="STRING" id="1400520.LFAB_16605"/>
<dbReference type="GO" id="GO:0005886">
    <property type="term" value="C:plasma membrane"/>
    <property type="evidence" value="ECO:0007669"/>
    <property type="project" value="UniProtKB-SubCell"/>
</dbReference>
<dbReference type="Gene3D" id="1.20.1250.20">
    <property type="entry name" value="MFS general substrate transporter like domains"/>
    <property type="match status" value="1"/>
</dbReference>
<dbReference type="GO" id="GO:0022857">
    <property type="term" value="F:transmembrane transporter activity"/>
    <property type="evidence" value="ECO:0007669"/>
    <property type="project" value="InterPro"/>
</dbReference>
<feature type="transmembrane region" description="Helical" evidence="7">
    <location>
        <begin position="62"/>
        <end position="82"/>
    </location>
</feature>
<evidence type="ECO:0000256" key="6">
    <source>
        <dbReference type="ARBA" id="ARBA00023136"/>
    </source>
</evidence>
<sequence>MKKLMPSLKQQPNNRLKRRKQLMRKLFMRLSLLLLSIFTVSAGATAATIPMMMRSFPNISPTLIELLMTVPSLGIIIFTPLSNFFADRFSVKNTILTGLIVILISGITPAVTLNFPLIFASRIGIGVGTGLLASFAQSLIIQLFDGDDQQHMMGLSSVFQGLGMFVITYFAGVLMNFNWQTAYWVYVIALPIALLVAFFIPKGVGQVATTTSAVATNSKHVDGKVWVLAGFAFLFNVTFAFITIKFATLVVTRHYGTVMDASTLLGMMSFAMAAGGFIFMYIQKHWRAYSMAIALGFATLAFLILTVSHSLVLSGIGVIFVGIAVAVFMASMVTSVGYLTSAPQVPFSTSVAITCANVGTLVSPYVAQLLSQWFGNTTAGFTFMVGTFIFAVLFILAMFAGANYGKLGYTTSKTHQQAM</sequence>
<feature type="transmembrane region" description="Helical" evidence="7">
    <location>
        <begin position="379"/>
        <end position="400"/>
    </location>
</feature>
<gene>
    <name evidence="9" type="ORF">LFAB_16605</name>
</gene>
<comment type="caution">
    <text evidence="9">The sequence shown here is derived from an EMBL/GenBank/DDBJ whole genome shotgun (WGS) entry which is preliminary data.</text>
</comment>
<dbReference type="InterPro" id="IPR011701">
    <property type="entry name" value="MFS"/>
</dbReference>
<name>W6T3R6_9LACO</name>
<evidence type="ECO:0000259" key="8">
    <source>
        <dbReference type="PROSITE" id="PS50850"/>
    </source>
</evidence>
<comment type="similarity">
    <text evidence="2">Belongs to the major facilitator superfamily.</text>
</comment>
<evidence type="ECO:0000256" key="5">
    <source>
        <dbReference type="ARBA" id="ARBA00022989"/>
    </source>
</evidence>
<organism evidence="9 10">
    <name type="scientific">Lactiplantibacillus fabifermentans T30PCM01</name>
    <dbReference type="NCBI Taxonomy" id="1400520"/>
    <lineage>
        <taxon>Bacteria</taxon>
        <taxon>Bacillati</taxon>
        <taxon>Bacillota</taxon>
        <taxon>Bacilli</taxon>
        <taxon>Lactobacillales</taxon>
        <taxon>Lactobacillaceae</taxon>
        <taxon>Lactiplantibacillus</taxon>
    </lineage>
</organism>
<keyword evidence="6 7" id="KW-0472">Membrane</keyword>
<evidence type="ECO:0000256" key="3">
    <source>
        <dbReference type="ARBA" id="ARBA00022448"/>
    </source>
</evidence>
<dbReference type="Proteomes" id="UP000019247">
    <property type="component" value="Unassembled WGS sequence"/>
</dbReference>
<evidence type="ECO:0000256" key="2">
    <source>
        <dbReference type="ARBA" id="ARBA00008335"/>
    </source>
</evidence>